<dbReference type="InterPro" id="IPR005481">
    <property type="entry name" value="BC-like_N"/>
</dbReference>
<dbReference type="PROSITE" id="PS00866">
    <property type="entry name" value="CPSASE_1"/>
    <property type="match status" value="1"/>
</dbReference>
<keyword evidence="4 7" id="KW-0067">ATP-binding</keyword>
<evidence type="ECO:0000259" key="8">
    <source>
        <dbReference type="PROSITE" id="PS50968"/>
    </source>
</evidence>
<evidence type="ECO:0000259" key="9">
    <source>
        <dbReference type="PROSITE" id="PS50975"/>
    </source>
</evidence>
<organism evidence="11 12">
    <name type="scientific">Lutimaribacter pacificus</name>
    <dbReference type="NCBI Taxonomy" id="391948"/>
    <lineage>
        <taxon>Bacteria</taxon>
        <taxon>Pseudomonadati</taxon>
        <taxon>Pseudomonadota</taxon>
        <taxon>Alphaproteobacteria</taxon>
        <taxon>Rhodobacterales</taxon>
        <taxon>Roseobacteraceae</taxon>
        <taxon>Lutimaribacter</taxon>
    </lineage>
</organism>
<dbReference type="PROSITE" id="PS50975">
    <property type="entry name" value="ATP_GRASP"/>
    <property type="match status" value="1"/>
</dbReference>
<evidence type="ECO:0000256" key="1">
    <source>
        <dbReference type="ARBA" id="ARBA00001953"/>
    </source>
</evidence>
<dbReference type="PANTHER" id="PTHR18866">
    <property type="entry name" value="CARBOXYLASE:PYRUVATE/ACETYL-COA/PROPIONYL-COA CARBOXYLASE"/>
    <property type="match status" value="1"/>
</dbReference>
<dbReference type="InterPro" id="IPR011054">
    <property type="entry name" value="Rudment_hybrid_motif"/>
</dbReference>
<keyword evidence="12" id="KW-1185">Reference proteome</keyword>
<dbReference type="CDD" id="cd06850">
    <property type="entry name" value="biotinyl_domain"/>
    <property type="match status" value="1"/>
</dbReference>
<dbReference type="InterPro" id="IPR000089">
    <property type="entry name" value="Biotin_lipoyl"/>
</dbReference>
<dbReference type="SUPFAM" id="SSF51246">
    <property type="entry name" value="Rudiment single hybrid motif"/>
    <property type="match status" value="1"/>
</dbReference>
<dbReference type="Pfam" id="PF00364">
    <property type="entry name" value="Biotin_lipoyl"/>
    <property type="match status" value="1"/>
</dbReference>
<dbReference type="OrthoDB" id="9763189at2"/>
<dbReference type="PROSITE" id="PS50979">
    <property type="entry name" value="BC"/>
    <property type="match status" value="1"/>
</dbReference>
<dbReference type="FunFam" id="2.40.50.100:FF:000003">
    <property type="entry name" value="Acetyl-CoA carboxylase biotin carboxyl carrier protein"/>
    <property type="match status" value="1"/>
</dbReference>
<dbReference type="FunFam" id="3.30.1490.20:FF:000003">
    <property type="entry name" value="acetyl-CoA carboxylase isoform X1"/>
    <property type="match status" value="1"/>
</dbReference>
<dbReference type="Pfam" id="PF02786">
    <property type="entry name" value="CPSase_L_D2"/>
    <property type="match status" value="1"/>
</dbReference>
<accession>A0A1H0IEV2</accession>
<keyword evidence="5" id="KW-0809">Transit peptide</keyword>
<dbReference type="Pfam" id="PF02785">
    <property type="entry name" value="Biotin_carb_C"/>
    <property type="match status" value="1"/>
</dbReference>
<dbReference type="InterPro" id="IPR005479">
    <property type="entry name" value="CPAse_ATP-bd"/>
</dbReference>
<keyword evidence="3 7" id="KW-0547">Nucleotide-binding</keyword>
<dbReference type="InterPro" id="IPR005482">
    <property type="entry name" value="Biotin_COase_C"/>
</dbReference>
<comment type="cofactor">
    <cofactor evidence="1">
        <name>biotin</name>
        <dbReference type="ChEBI" id="CHEBI:57586"/>
    </cofactor>
</comment>
<dbReference type="NCBIfam" id="NF006367">
    <property type="entry name" value="PRK08591.1"/>
    <property type="match status" value="1"/>
</dbReference>
<name>A0A1H0IEV2_9RHOB</name>
<dbReference type="SMART" id="SM00878">
    <property type="entry name" value="Biotin_carb_C"/>
    <property type="match status" value="1"/>
</dbReference>
<feature type="domain" description="Biotin carboxylation" evidence="10">
    <location>
        <begin position="2"/>
        <end position="447"/>
    </location>
</feature>
<dbReference type="InterPro" id="IPR001882">
    <property type="entry name" value="Biotin_BS"/>
</dbReference>
<reference evidence="11 12" key="1">
    <citation type="submission" date="2016-11" db="EMBL/GenBank/DDBJ databases">
        <authorList>
            <person name="Varghese N."/>
            <person name="Submissions S."/>
        </authorList>
    </citation>
    <scope>NUCLEOTIDE SEQUENCE [LARGE SCALE GENOMIC DNA]</scope>
    <source>
        <strain evidence="11 12">DSM 29620</strain>
    </source>
</reference>
<dbReference type="InterPro" id="IPR016185">
    <property type="entry name" value="PreATP-grasp_dom_sf"/>
</dbReference>
<dbReference type="Proteomes" id="UP000324252">
    <property type="component" value="Unassembled WGS sequence"/>
</dbReference>
<sequence>MAFDTILVANRGEIACRILHTARAMGLRTVAVWSDADADAPHVTLADDAVRIGPAPALESYLDTDAILAAARDSGAQAIHPGYGFLSENADFARAVADAGLTFIGPDAHAIEVMGDKAAAKRAMIAAGVPCVPGYQGADQSDATLLTEADRIGFPLMVKAAAGGGGRGMRLVADAAGLPDAIARARHEAQAGFGSDVLILERAVQRPRHVEIQVFADAHGNVIHLGERDCSVQRRHQKVVEEAPCPVMTPDLRAAMGRAATDAARAVEYRGAGTVEFLLDGSGNFYFLEMNTRLQVEHPVTEMITGLDLVALQIAVAQGAPLPVTQDQVTLSGHAIELRLYAEDPARDFLPVTGRIARFAPATGDGIRVDAGIATGQVVSPHYDPMLAKLIAHGPTREVARHRLLAALDRTVLLGLTTNAGHLADILRQPAFVAGEATTAFIGDTYDGIAAPTPDTRELACAAVLLLQTGAMAARAASTLPDDSLLGFASDGGLPVPVDLAHGDTVHHLSAQADGARQWVVGGPDWTHRVTIRAMADPRAQLVVDGRGMAVGFAPDDAGGLYLQSGAQAFHLTRHRPWADAADAAGSGTITAPMPGLVISVDVAPGARVQKGQVLAVLEAMKMQHQMRAATDGTVTDVAIAPGRQIETGAVIVTIEEDTE</sequence>
<dbReference type="SUPFAM" id="SSF52440">
    <property type="entry name" value="PreATP-grasp domain"/>
    <property type="match status" value="1"/>
</dbReference>
<evidence type="ECO:0000313" key="12">
    <source>
        <dbReference type="Proteomes" id="UP000324252"/>
    </source>
</evidence>
<dbReference type="GO" id="GO:0016874">
    <property type="term" value="F:ligase activity"/>
    <property type="evidence" value="ECO:0007669"/>
    <property type="project" value="UniProtKB-KW"/>
</dbReference>
<dbReference type="GO" id="GO:0046872">
    <property type="term" value="F:metal ion binding"/>
    <property type="evidence" value="ECO:0007669"/>
    <property type="project" value="InterPro"/>
</dbReference>
<dbReference type="PROSITE" id="PS00188">
    <property type="entry name" value="BIOTIN"/>
    <property type="match status" value="1"/>
</dbReference>
<feature type="domain" description="ATP-grasp" evidence="9">
    <location>
        <begin position="121"/>
        <end position="318"/>
    </location>
</feature>
<evidence type="ECO:0000256" key="2">
    <source>
        <dbReference type="ARBA" id="ARBA00022598"/>
    </source>
</evidence>
<evidence type="ECO:0000256" key="7">
    <source>
        <dbReference type="PROSITE-ProRule" id="PRU00409"/>
    </source>
</evidence>
<keyword evidence="6" id="KW-0092">Biotin</keyword>
<dbReference type="PROSITE" id="PS00867">
    <property type="entry name" value="CPSASE_2"/>
    <property type="match status" value="1"/>
</dbReference>
<dbReference type="RefSeq" id="WP_149788574.1">
    <property type="nucleotide sequence ID" value="NZ_FNIO01000004.1"/>
</dbReference>
<dbReference type="InterPro" id="IPR011764">
    <property type="entry name" value="Biotin_carboxylation_dom"/>
</dbReference>
<proteinExistence type="predicted"/>
<dbReference type="AlphaFoldDB" id="A0A1H0IEV2"/>
<dbReference type="PANTHER" id="PTHR18866:SF33">
    <property type="entry name" value="METHYLCROTONOYL-COA CARBOXYLASE SUBUNIT ALPHA, MITOCHONDRIAL-RELATED"/>
    <property type="match status" value="1"/>
</dbReference>
<dbReference type="FunFam" id="3.30.470.20:FF:000028">
    <property type="entry name" value="Methylcrotonoyl-CoA carboxylase subunit alpha, mitochondrial"/>
    <property type="match status" value="1"/>
</dbReference>
<dbReference type="Pfam" id="PF00289">
    <property type="entry name" value="Biotin_carb_N"/>
    <property type="match status" value="1"/>
</dbReference>
<evidence type="ECO:0000256" key="6">
    <source>
        <dbReference type="ARBA" id="ARBA00023267"/>
    </source>
</evidence>
<dbReference type="Gene3D" id="2.40.50.100">
    <property type="match status" value="1"/>
</dbReference>
<dbReference type="PROSITE" id="PS50968">
    <property type="entry name" value="BIOTINYL_LIPOYL"/>
    <property type="match status" value="1"/>
</dbReference>
<dbReference type="InterPro" id="IPR011761">
    <property type="entry name" value="ATP-grasp"/>
</dbReference>
<dbReference type="GO" id="GO:0005524">
    <property type="term" value="F:ATP binding"/>
    <property type="evidence" value="ECO:0007669"/>
    <property type="project" value="UniProtKB-UniRule"/>
</dbReference>
<evidence type="ECO:0000256" key="5">
    <source>
        <dbReference type="ARBA" id="ARBA00022946"/>
    </source>
</evidence>
<feature type="domain" description="Lipoyl-binding" evidence="8">
    <location>
        <begin position="581"/>
        <end position="656"/>
    </location>
</feature>
<protein>
    <submittedName>
        <fullName evidence="11">Geranyl-CoA carboxylase alpha subunit</fullName>
    </submittedName>
</protein>
<dbReference type="EMBL" id="FQZZ01000004">
    <property type="protein sequence ID" value="SHK22721.1"/>
    <property type="molecule type" value="Genomic_DNA"/>
</dbReference>
<keyword evidence="2" id="KW-0436">Ligase</keyword>
<evidence type="ECO:0000259" key="10">
    <source>
        <dbReference type="PROSITE" id="PS50979"/>
    </source>
</evidence>
<evidence type="ECO:0000256" key="3">
    <source>
        <dbReference type="ARBA" id="ARBA00022741"/>
    </source>
</evidence>
<dbReference type="InterPro" id="IPR050856">
    <property type="entry name" value="Biotin_carboxylase_complex"/>
</dbReference>
<dbReference type="SUPFAM" id="SSF51230">
    <property type="entry name" value="Single hybrid motif"/>
    <property type="match status" value="1"/>
</dbReference>
<dbReference type="SUPFAM" id="SSF56059">
    <property type="entry name" value="Glutathione synthetase ATP-binding domain-like"/>
    <property type="match status" value="1"/>
</dbReference>
<dbReference type="Gene3D" id="3.30.470.20">
    <property type="entry name" value="ATP-grasp fold, B domain"/>
    <property type="match status" value="1"/>
</dbReference>
<evidence type="ECO:0000313" key="11">
    <source>
        <dbReference type="EMBL" id="SHK22721.1"/>
    </source>
</evidence>
<dbReference type="InterPro" id="IPR011053">
    <property type="entry name" value="Single_hybrid_motif"/>
</dbReference>
<evidence type="ECO:0000256" key="4">
    <source>
        <dbReference type="ARBA" id="ARBA00022840"/>
    </source>
</evidence>
<dbReference type="FunFam" id="3.40.50.20:FF:000010">
    <property type="entry name" value="Propionyl-CoA carboxylase subunit alpha"/>
    <property type="match status" value="1"/>
</dbReference>
<gene>
    <name evidence="11" type="ORF">SAMN05444142_10417</name>
</gene>